<dbReference type="PATRIC" id="fig|1127699.3.peg.1251"/>
<gene>
    <name evidence="2" type="ORF">HMPREF9151_01350</name>
</gene>
<feature type="chain" id="PRO_5003954914" evidence="1">
    <location>
        <begin position="25"/>
        <end position="137"/>
    </location>
</feature>
<accession>L1NA07</accession>
<evidence type="ECO:0000313" key="3">
    <source>
        <dbReference type="Proteomes" id="UP000010433"/>
    </source>
</evidence>
<dbReference type="EMBL" id="AMEP01000089">
    <property type="protein sequence ID" value="EKY00115.1"/>
    <property type="molecule type" value="Genomic_DNA"/>
</dbReference>
<dbReference type="HOGENOM" id="CLU_1659183_0_0_10"/>
<comment type="caution">
    <text evidence="2">The sequence shown here is derived from an EMBL/GenBank/DDBJ whole genome shotgun (WGS) entry which is preliminary data.</text>
</comment>
<sequence>MNLKWIKYLFVLLCLFSATLNIKAQEAKMTVEITFNKGYITGLCLLNTENDTTYGTIMNEFGIKVFDFVYREPSKKIKLLHLIPMLNKWYIKRVLKKDMRNIIPHLLESAAYEYRNEKYSIHYLFTPLVQTSDAVTQ</sequence>
<reference evidence="2 3" key="1">
    <citation type="submission" date="2012-05" db="EMBL/GenBank/DDBJ databases">
        <authorList>
            <person name="Weinstock G."/>
            <person name="Sodergren E."/>
            <person name="Lobos E.A."/>
            <person name="Fulton L."/>
            <person name="Fulton R."/>
            <person name="Courtney L."/>
            <person name="Fronick C."/>
            <person name="O'Laughlin M."/>
            <person name="Godfrey J."/>
            <person name="Wilson R.M."/>
            <person name="Miner T."/>
            <person name="Farmer C."/>
            <person name="Delehaunty K."/>
            <person name="Cordes M."/>
            <person name="Minx P."/>
            <person name="Tomlinson C."/>
            <person name="Chen J."/>
            <person name="Wollam A."/>
            <person name="Pepin K.H."/>
            <person name="Bhonagiri V."/>
            <person name="Zhang X."/>
            <person name="Suruliraj S."/>
            <person name="Warren W."/>
            <person name="Mitreva M."/>
            <person name="Mardis E.R."/>
            <person name="Wilson R.K."/>
        </authorList>
    </citation>
    <scope>NUCLEOTIDE SEQUENCE [LARGE SCALE GENOMIC DNA]</scope>
    <source>
        <strain evidence="2 3">F0055</strain>
    </source>
</reference>
<organism evidence="2 3">
    <name type="scientific">Hoylesella saccharolytica F0055</name>
    <dbReference type="NCBI Taxonomy" id="1127699"/>
    <lineage>
        <taxon>Bacteria</taxon>
        <taxon>Pseudomonadati</taxon>
        <taxon>Bacteroidota</taxon>
        <taxon>Bacteroidia</taxon>
        <taxon>Bacteroidales</taxon>
        <taxon>Prevotellaceae</taxon>
        <taxon>Hoylesella</taxon>
    </lineage>
</organism>
<feature type="signal peptide" evidence="1">
    <location>
        <begin position="1"/>
        <end position="24"/>
    </location>
</feature>
<dbReference type="STRING" id="1127699.HMPREF9151_01350"/>
<dbReference type="Proteomes" id="UP000010433">
    <property type="component" value="Unassembled WGS sequence"/>
</dbReference>
<dbReference type="RefSeq" id="WP_009162626.1">
    <property type="nucleotide sequence ID" value="NZ_KB290998.1"/>
</dbReference>
<protein>
    <submittedName>
        <fullName evidence="2">Uncharacterized protein</fullName>
    </submittedName>
</protein>
<proteinExistence type="predicted"/>
<name>L1NA07_9BACT</name>
<keyword evidence="3" id="KW-1185">Reference proteome</keyword>
<dbReference type="AlphaFoldDB" id="L1NA07"/>
<keyword evidence="1" id="KW-0732">Signal</keyword>
<evidence type="ECO:0000256" key="1">
    <source>
        <dbReference type="SAM" id="SignalP"/>
    </source>
</evidence>
<dbReference type="OrthoDB" id="1097473at2"/>
<evidence type="ECO:0000313" key="2">
    <source>
        <dbReference type="EMBL" id="EKY00115.1"/>
    </source>
</evidence>